<dbReference type="Pfam" id="PF06338">
    <property type="entry name" value="ComK"/>
    <property type="match status" value="1"/>
</dbReference>
<evidence type="ECO:0000313" key="2">
    <source>
        <dbReference type="Proteomes" id="UP001292084"/>
    </source>
</evidence>
<sequence length="161" mass="18586">MKENHLLINRNTLAIRKIEHPEFQSEIIHADGVQYAADSPMKILFDCCILAGSTLKGNIDASRHKLGVKDSIVPVILDPVTKLIVMPTHVPNDPENIWIFPEHVLETNVYTRKNSVIEFTGGKKLLVNLPLFELKRQLKRTERFRAMRRVQSFMIMKRDDK</sequence>
<gene>
    <name evidence="1" type="ORF">UFB30_03740</name>
</gene>
<name>A0ABU5KJC3_9BACL</name>
<accession>A0ABU5KJC3</accession>
<organism evidence="1 2">
    <name type="scientific">Jeotgalibacillus haloalkalitolerans</name>
    <dbReference type="NCBI Taxonomy" id="3104292"/>
    <lineage>
        <taxon>Bacteria</taxon>
        <taxon>Bacillati</taxon>
        <taxon>Bacillota</taxon>
        <taxon>Bacilli</taxon>
        <taxon>Bacillales</taxon>
        <taxon>Caryophanaceae</taxon>
        <taxon>Jeotgalibacillus</taxon>
    </lineage>
</organism>
<dbReference type="Proteomes" id="UP001292084">
    <property type="component" value="Unassembled WGS sequence"/>
</dbReference>
<comment type="caution">
    <text evidence="1">The sequence shown here is derived from an EMBL/GenBank/DDBJ whole genome shotgun (WGS) entry which is preliminary data.</text>
</comment>
<evidence type="ECO:0000313" key="1">
    <source>
        <dbReference type="EMBL" id="MDZ5711318.1"/>
    </source>
</evidence>
<protein>
    <submittedName>
        <fullName evidence="1">Competence protein ComK</fullName>
    </submittedName>
</protein>
<dbReference type="InterPro" id="IPR010461">
    <property type="entry name" value="ComK"/>
</dbReference>
<proteinExistence type="predicted"/>
<reference evidence="1 2" key="1">
    <citation type="submission" date="2023-12" db="EMBL/GenBank/DDBJ databases">
        <title>Jeotgalibacillus haloalkaliphilus sp. nov., a novel salt-tolerant bacteria, isolated from the estuary of the Fenhe River into the Yellow River.</title>
        <authorList>
            <person name="Li Y."/>
        </authorList>
    </citation>
    <scope>NUCLEOTIDE SEQUENCE [LARGE SCALE GENOMIC DNA]</scope>
    <source>
        <strain evidence="1 2">HH7-29</strain>
    </source>
</reference>
<dbReference type="RefSeq" id="WP_322420326.1">
    <property type="nucleotide sequence ID" value="NZ_JAXQNN010000001.1"/>
</dbReference>
<dbReference type="EMBL" id="JAXQNN010000001">
    <property type="protein sequence ID" value="MDZ5711318.1"/>
    <property type="molecule type" value="Genomic_DNA"/>
</dbReference>
<keyword evidence="2" id="KW-1185">Reference proteome</keyword>